<keyword evidence="2" id="KW-1185">Reference proteome</keyword>
<evidence type="ECO:0000313" key="2">
    <source>
        <dbReference type="Proteomes" id="UP000008063"/>
    </source>
</evidence>
<accession>F8PLS0</accession>
<dbReference type="HOGENOM" id="CLU_842390_0_0_1"/>
<reference evidence="2" key="1">
    <citation type="journal article" date="2011" name="Science">
        <title>The plant cell wall-decomposing machinery underlies the functional diversity of forest fungi.</title>
        <authorList>
            <person name="Eastwood D.C."/>
            <person name="Floudas D."/>
            <person name="Binder M."/>
            <person name="Majcherczyk A."/>
            <person name="Schneider P."/>
            <person name="Aerts A."/>
            <person name="Asiegbu F.O."/>
            <person name="Baker S.E."/>
            <person name="Barry K."/>
            <person name="Bendiksby M."/>
            <person name="Blumentritt M."/>
            <person name="Coutinho P.M."/>
            <person name="Cullen D."/>
            <person name="de Vries R.P."/>
            <person name="Gathman A."/>
            <person name="Goodell B."/>
            <person name="Henrissat B."/>
            <person name="Ihrmark K."/>
            <person name="Kauserud H."/>
            <person name="Kohler A."/>
            <person name="LaButti K."/>
            <person name="Lapidus A."/>
            <person name="Lavin J.L."/>
            <person name="Lee Y.-H."/>
            <person name="Lindquist E."/>
            <person name="Lilly W."/>
            <person name="Lucas S."/>
            <person name="Morin E."/>
            <person name="Murat C."/>
            <person name="Oguiza J.A."/>
            <person name="Park J."/>
            <person name="Pisabarro A.G."/>
            <person name="Riley R."/>
            <person name="Rosling A."/>
            <person name="Salamov A."/>
            <person name="Schmidt O."/>
            <person name="Schmutz J."/>
            <person name="Skrede I."/>
            <person name="Stenlid J."/>
            <person name="Wiebenga A."/>
            <person name="Xie X."/>
            <person name="Kuees U."/>
            <person name="Hibbett D.S."/>
            <person name="Hoffmeister D."/>
            <person name="Hoegberg N."/>
            <person name="Martin F."/>
            <person name="Grigoriev I.V."/>
            <person name="Watkinson S.C."/>
        </authorList>
    </citation>
    <scope>NUCLEOTIDE SEQUENCE [LARGE SCALE GENOMIC DNA]</scope>
    <source>
        <strain evidence="2">strain S7.3</strain>
    </source>
</reference>
<gene>
    <name evidence="1" type="ORF">SERLA73DRAFT_70058</name>
</gene>
<dbReference type="EMBL" id="GL945476">
    <property type="protein sequence ID" value="EGO02552.1"/>
    <property type="molecule type" value="Genomic_DNA"/>
</dbReference>
<proteinExistence type="predicted"/>
<sequence>MFTALSIDFVIRCNISIAYKMPKSSHFIQSTHGTHYLRFVNHIANLWNNLADSEPITQGCQFMQPSCPVLPDIETDKAFGLTQSENAGTFGGLFQIKAEDPNLEDNSIFDPPKCNDNLEPKYVLASMNIDLALLFLPQAPEASSLFTLDNNATTSVMQIGPPKCKVTFCDLTGDDALASEGPTVKRGRLLSPVSASPLKALTKYLPAEHQQAGTKRIQDGQMVLKGKEQTSHVDSNDQPEIIPKTNVFTSTNHDQHIISKTNVFTSTNQTSSKAIQGNQALNPIDKFFTSQKGTSMAVPSSAMMTKPVTNPTSLTTILPLPDAQSLSRSE</sequence>
<dbReference type="InParanoid" id="F8PLS0"/>
<protein>
    <submittedName>
        <fullName evidence="1">Uncharacterized protein</fullName>
    </submittedName>
</protein>
<dbReference type="AlphaFoldDB" id="F8PLS0"/>
<dbReference type="Proteomes" id="UP000008063">
    <property type="component" value="Unassembled WGS sequence"/>
</dbReference>
<organism evidence="2">
    <name type="scientific">Serpula lacrymans var. lacrymans (strain S7.3)</name>
    <name type="common">Dry rot fungus</name>
    <dbReference type="NCBI Taxonomy" id="936435"/>
    <lineage>
        <taxon>Eukaryota</taxon>
        <taxon>Fungi</taxon>
        <taxon>Dikarya</taxon>
        <taxon>Basidiomycota</taxon>
        <taxon>Agaricomycotina</taxon>
        <taxon>Agaricomycetes</taxon>
        <taxon>Agaricomycetidae</taxon>
        <taxon>Boletales</taxon>
        <taxon>Coniophorineae</taxon>
        <taxon>Serpulaceae</taxon>
        <taxon>Serpula</taxon>
    </lineage>
</organism>
<dbReference type="STRING" id="936435.F8PLS0"/>
<evidence type="ECO:0000313" key="1">
    <source>
        <dbReference type="EMBL" id="EGO02552.1"/>
    </source>
</evidence>
<name>F8PLS0_SERL3</name>